<dbReference type="Proteomes" id="UP001054252">
    <property type="component" value="Unassembled WGS sequence"/>
</dbReference>
<evidence type="ECO:0000256" key="1">
    <source>
        <dbReference type="SAM" id="Phobius"/>
    </source>
</evidence>
<accession>A0AAV5MK32</accession>
<evidence type="ECO:0000313" key="3">
    <source>
        <dbReference type="Proteomes" id="UP001054252"/>
    </source>
</evidence>
<organism evidence="2 3">
    <name type="scientific">Rubroshorea leprosula</name>
    <dbReference type="NCBI Taxonomy" id="152421"/>
    <lineage>
        <taxon>Eukaryota</taxon>
        <taxon>Viridiplantae</taxon>
        <taxon>Streptophyta</taxon>
        <taxon>Embryophyta</taxon>
        <taxon>Tracheophyta</taxon>
        <taxon>Spermatophyta</taxon>
        <taxon>Magnoliopsida</taxon>
        <taxon>eudicotyledons</taxon>
        <taxon>Gunneridae</taxon>
        <taxon>Pentapetalae</taxon>
        <taxon>rosids</taxon>
        <taxon>malvids</taxon>
        <taxon>Malvales</taxon>
        <taxon>Dipterocarpaceae</taxon>
        <taxon>Rubroshorea</taxon>
    </lineage>
</organism>
<dbReference type="EMBL" id="BPVZ01000271">
    <property type="protein sequence ID" value="GKV48807.1"/>
    <property type="molecule type" value="Genomic_DNA"/>
</dbReference>
<keyword evidence="3" id="KW-1185">Reference proteome</keyword>
<comment type="caution">
    <text evidence="2">The sequence shown here is derived from an EMBL/GenBank/DDBJ whole genome shotgun (WGS) entry which is preliminary data.</text>
</comment>
<keyword evidence="1" id="KW-0472">Membrane</keyword>
<gene>
    <name evidence="2" type="ORF">SLEP1_g55599</name>
</gene>
<proteinExistence type="predicted"/>
<sequence length="131" mass="14437">MFNNDALLFTADILIHEPSSRDWVGNEPRRELGSLSQSLSLSRIQTMAPSVVMLCFAPLLLLSVLVNARIPGVYNGGSWQSAHATFYGDNDASGTMGMPFFSSNLYNETLFRVLSCLLLSSQINPFLISFL</sequence>
<feature type="transmembrane region" description="Helical" evidence="1">
    <location>
        <begin position="51"/>
        <end position="70"/>
    </location>
</feature>
<protein>
    <submittedName>
        <fullName evidence="2">Uncharacterized protein</fullName>
    </submittedName>
</protein>
<dbReference type="AlphaFoldDB" id="A0AAV5MK32"/>
<evidence type="ECO:0000313" key="2">
    <source>
        <dbReference type="EMBL" id="GKV48807.1"/>
    </source>
</evidence>
<reference evidence="2 3" key="1">
    <citation type="journal article" date="2021" name="Commun. Biol.">
        <title>The genome of Shorea leprosula (Dipterocarpaceae) highlights the ecological relevance of drought in aseasonal tropical rainforests.</title>
        <authorList>
            <person name="Ng K.K.S."/>
            <person name="Kobayashi M.J."/>
            <person name="Fawcett J.A."/>
            <person name="Hatakeyama M."/>
            <person name="Paape T."/>
            <person name="Ng C.H."/>
            <person name="Ang C.C."/>
            <person name="Tnah L.H."/>
            <person name="Lee C.T."/>
            <person name="Nishiyama T."/>
            <person name="Sese J."/>
            <person name="O'Brien M.J."/>
            <person name="Copetti D."/>
            <person name="Mohd Noor M.I."/>
            <person name="Ong R.C."/>
            <person name="Putra M."/>
            <person name="Sireger I.Z."/>
            <person name="Indrioko S."/>
            <person name="Kosugi Y."/>
            <person name="Izuno A."/>
            <person name="Isagi Y."/>
            <person name="Lee S.L."/>
            <person name="Shimizu K.K."/>
        </authorList>
    </citation>
    <scope>NUCLEOTIDE SEQUENCE [LARGE SCALE GENOMIC DNA]</scope>
    <source>
        <strain evidence="2">214</strain>
    </source>
</reference>
<keyword evidence="1" id="KW-0812">Transmembrane</keyword>
<name>A0AAV5MK32_9ROSI</name>
<keyword evidence="1" id="KW-1133">Transmembrane helix</keyword>